<reference evidence="8" key="1">
    <citation type="submission" date="2021-02" db="EMBL/GenBank/DDBJ databases">
        <authorList>
            <person name="Bekaert M."/>
        </authorList>
    </citation>
    <scope>NUCLEOTIDE SEQUENCE</scope>
    <source>
        <strain evidence="8">IoA-00</strain>
    </source>
</reference>
<evidence type="ECO:0000256" key="6">
    <source>
        <dbReference type="ARBA" id="ARBA00023136"/>
    </source>
</evidence>
<dbReference type="InterPro" id="IPR011989">
    <property type="entry name" value="ARM-like"/>
</dbReference>
<evidence type="ECO:0000259" key="7">
    <source>
        <dbReference type="Pfam" id="PF01602"/>
    </source>
</evidence>
<keyword evidence="6" id="KW-0472">Membrane</keyword>
<dbReference type="AlphaFoldDB" id="A0A7R8H4E6"/>
<evidence type="ECO:0000256" key="4">
    <source>
        <dbReference type="ARBA" id="ARBA00022737"/>
    </source>
</evidence>
<organism evidence="8 9">
    <name type="scientific">Lepeophtheirus salmonis</name>
    <name type="common">Salmon louse</name>
    <name type="synonym">Caligus salmonis</name>
    <dbReference type="NCBI Taxonomy" id="72036"/>
    <lineage>
        <taxon>Eukaryota</taxon>
        <taxon>Metazoa</taxon>
        <taxon>Ecdysozoa</taxon>
        <taxon>Arthropoda</taxon>
        <taxon>Crustacea</taxon>
        <taxon>Multicrustacea</taxon>
        <taxon>Hexanauplia</taxon>
        <taxon>Copepoda</taxon>
        <taxon>Siphonostomatoida</taxon>
        <taxon>Caligidae</taxon>
        <taxon>Lepeophtheirus</taxon>
    </lineage>
</organism>
<comment type="subcellular location">
    <subcellularLocation>
        <location evidence="1">Endomembrane system</location>
    </subcellularLocation>
</comment>
<dbReference type="Proteomes" id="UP000675881">
    <property type="component" value="Chromosome 15"/>
</dbReference>
<dbReference type="InterPro" id="IPR002553">
    <property type="entry name" value="Clathrin/coatomer_adapt-like_N"/>
</dbReference>
<evidence type="ECO:0000256" key="5">
    <source>
        <dbReference type="ARBA" id="ARBA00022927"/>
    </source>
</evidence>
<keyword evidence="3" id="KW-0813">Transport</keyword>
<dbReference type="OrthoDB" id="10264595at2759"/>
<keyword evidence="4" id="KW-0677">Repeat</keyword>
<dbReference type="Pfam" id="PF01602">
    <property type="entry name" value="Adaptin_N"/>
    <property type="match status" value="1"/>
</dbReference>
<dbReference type="GO" id="GO:0010008">
    <property type="term" value="C:endosome membrane"/>
    <property type="evidence" value="ECO:0007669"/>
    <property type="project" value="TreeGrafter"/>
</dbReference>
<dbReference type="Gene3D" id="1.25.10.10">
    <property type="entry name" value="Leucine-rich Repeat Variant"/>
    <property type="match status" value="1"/>
</dbReference>
<dbReference type="PANTHER" id="PTHR22781:SF12">
    <property type="entry name" value="AP-3 COMPLEX SUBUNIT DELTA-1"/>
    <property type="match status" value="1"/>
</dbReference>
<dbReference type="EMBL" id="HG994594">
    <property type="protein sequence ID" value="CAF2858428.1"/>
    <property type="molecule type" value="Genomic_DNA"/>
</dbReference>
<accession>A0A7R8H4E6</accession>
<dbReference type="PANTHER" id="PTHR22781">
    <property type="entry name" value="DELTA ADAPTIN-RELATED"/>
    <property type="match status" value="1"/>
</dbReference>
<comment type="similarity">
    <text evidence="2">Belongs to the adaptor complexes large subunit family.</text>
</comment>
<dbReference type="GO" id="GO:0006896">
    <property type="term" value="P:Golgi to vacuole transport"/>
    <property type="evidence" value="ECO:0007669"/>
    <property type="project" value="TreeGrafter"/>
</dbReference>
<feature type="domain" description="Clathrin/coatomer adaptor adaptin-like N-terminal" evidence="7">
    <location>
        <begin position="2"/>
        <end position="93"/>
    </location>
</feature>
<evidence type="ECO:0000313" key="8">
    <source>
        <dbReference type="EMBL" id="CAF2858428.1"/>
    </source>
</evidence>
<dbReference type="GO" id="GO:0006623">
    <property type="term" value="P:protein targeting to vacuole"/>
    <property type="evidence" value="ECO:0007669"/>
    <property type="project" value="TreeGrafter"/>
</dbReference>
<evidence type="ECO:0000256" key="3">
    <source>
        <dbReference type="ARBA" id="ARBA00022448"/>
    </source>
</evidence>
<keyword evidence="9" id="KW-1185">Reference proteome</keyword>
<sequence length="175" mass="19812">MSPDLARDLHSDILSLLTSTRPYVRKKAVLILYKVFLKYPDALRPSFPRLKEKLEDPDPGVQSAAVNVISDLEVQERASVVTQFVRYALKHLEKNESLLEELSIFTQGDLNPVAPKAQKKVPIPEGLDLDEWINEPLEDDSKSSSSLSSSDDEKVLFVPIGGFREKFQFQEKEKV</sequence>
<evidence type="ECO:0000256" key="1">
    <source>
        <dbReference type="ARBA" id="ARBA00004308"/>
    </source>
</evidence>
<gene>
    <name evidence="8" type="ORF">LSAA_5816</name>
</gene>
<dbReference type="InterPro" id="IPR016024">
    <property type="entry name" value="ARM-type_fold"/>
</dbReference>
<evidence type="ECO:0000313" key="9">
    <source>
        <dbReference type="Proteomes" id="UP000675881"/>
    </source>
</evidence>
<keyword evidence="5" id="KW-0653">Protein transport</keyword>
<name>A0A7R8H4E6_LEPSM</name>
<dbReference type="GO" id="GO:0030123">
    <property type="term" value="C:AP-3 adaptor complex"/>
    <property type="evidence" value="ECO:0007669"/>
    <property type="project" value="InterPro"/>
</dbReference>
<dbReference type="SUPFAM" id="SSF48371">
    <property type="entry name" value="ARM repeat"/>
    <property type="match status" value="1"/>
</dbReference>
<protein>
    <submittedName>
        <fullName evidence="8">AP3D</fullName>
    </submittedName>
</protein>
<dbReference type="InterPro" id="IPR017105">
    <property type="entry name" value="AP3_complex_dsu"/>
</dbReference>
<evidence type="ECO:0000256" key="2">
    <source>
        <dbReference type="ARBA" id="ARBA00006613"/>
    </source>
</evidence>
<proteinExistence type="inferred from homology"/>